<dbReference type="GO" id="GO:0008233">
    <property type="term" value="F:peptidase activity"/>
    <property type="evidence" value="ECO:0007669"/>
    <property type="project" value="UniProtKB-UniRule"/>
</dbReference>
<keyword evidence="12" id="KW-1185">Reference proteome</keyword>
<dbReference type="GO" id="GO:0006508">
    <property type="term" value="P:proteolysis"/>
    <property type="evidence" value="ECO:0007669"/>
    <property type="project" value="UniProtKB-KW"/>
</dbReference>
<dbReference type="Pfam" id="PF04647">
    <property type="entry name" value="AgrB"/>
    <property type="match status" value="1"/>
</dbReference>
<dbReference type="EC" id="3.4.-.-" evidence="8"/>
<evidence type="ECO:0000256" key="2">
    <source>
        <dbReference type="ARBA" id="ARBA00022654"/>
    </source>
</evidence>
<sequence>MTHNFTLFLLNKVSAQNYMSESEYENVVYSLEILLINIFKSIQIYSVALILGVLFETFIMNLAYALLRIHAGGWHAKSSINCSLFGLVVFVGIPLIFQKFEFALNFYWLLLLSGIILAFVALYAPADTEKNPLVSVSERKRKKILSLLSVLVISAFSLFFAGPQIATLLVTGLLIETLLIHPLFYKLIKRRYKNYENYQNQP</sequence>
<accession>R2NLF9</accession>
<dbReference type="AlphaFoldDB" id="R2NLF9"/>
<dbReference type="eggNOG" id="COG4512">
    <property type="taxonomic scope" value="Bacteria"/>
</dbReference>
<evidence type="ECO:0000256" key="6">
    <source>
        <dbReference type="ARBA" id="ARBA00022989"/>
    </source>
</evidence>
<name>R2NLF9_9ENTE</name>
<keyword evidence="4 8" id="KW-0812">Transmembrane</keyword>
<comment type="function">
    <text evidence="8">May be involved in the proteolytic processing of a quorum sensing system signal molecule precursor.</text>
</comment>
<evidence type="ECO:0000256" key="4">
    <source>
        <dbReference type="ARBA" id="ARBA00022692"/>
    </source>
</evidence>
<comment type="similarity">
    <text evidence="8">Belongs to the AgrB family.</text>
</comment>
<evidence type="ECO:0000256" key="3">
    <source>
        <dbReference type="ARBA" id="ARBA00022670"/>
    </source>
</evidence>
<comment type="caution">
    <text evidence="9">The sequence shown here is derived from an EMBL/GenBank/DDBJ whole genome shotgun (WGS) entry which is preliminary data.</text>
</comment>
<evidence type="ECO:0000313" key="10">
    <source>
        <dbReference type="EMBL" id="EOT67405.1"/>
    </source>
</evidence>
<gene>
    <name evidence="10" type="ORF">I585_02926</name>
    <name evidence="9" type="ORF">UAI_03741</name>
</gene>
<evidence type="ECO:0000256" key="1">
    <source>
        <dbReference type="ARBA" id="ARBA00022475"/>
    </source>
</evidence>
<keyword evidence="5 8" id="KW-0378">Hydrolase</keyword>
<dbReference type="Proteomes" id="UP000013783">
    <property type="component" value="Unassembled WGS sequence"/>
</dbReference>
<feature type="transmembrane region" description="Helical" evidence="8">
    <location>
        <begin position="44"/>
        <end position="67"/>
    </location>
</feature>
<feature type="transmembrane region" description="Helical" evidence="8">
    <location>
        <begin position="144"/>
        <end position="162"/>
    </location>
</feature>
<dbReference type="EMBL" id="AJAK01000028">
    <property type="protein sequence ID" value="EOH72857.1"/>
    <property type="molecule type" value="Genomic_DNA"/>
</dbReference>
<dbReference type="HAMAP" id="MF_00784">
    <property type="entry name" value="AgrB"/>
    <property type="match status" value="1"/>
</dbReference>
<evidence type="ECO:0000313" key="12">
    <source>
        <dbReference type="Proteomes" id="UP000014148"/>
    </source>
</evidence>
<evidence type="ECO:0000313" key="11">
    <source>
        <dbReference type="Proteomes" id="UP000013783"/>
    </source>
</evidence>
<dbReference type="RefSeq" id="WP_010742517.1">
    <property type="nucleotide sequence ID" value="NZ_KB946251.1"/>
</dbReference>
<dbReference type="OrthoDB" id="2360675at2"/>
<feature type="transmembrane region" description="Helical" evidence="8">
    <location>
        <begin position="79"/>
        <end position="100"/>
    </location>
</feature>
<dbReference type="GO" id="GO:0005886">
    <property type="term" value="C:plasma membrane"/>
    <property type="evidence" value="ECO:0007669"/>
    <property type="project" value="UniProtKB-SubCell"/>
</dbReference>
<dbReference type="Proteomes" id="UP000014148">
    <property type="component" value="Unassembled WGS sequence"/>
</dbReference>
<keyword evidence="1 8" id="KW-1003">Cell membrane</keyword>
<evidence type="ECO:0000256" key="7">
    <source>
        <dbReference type="ARBA" id="ARBA00023136"/>
    </source>
</evidence>
<proteinExistence type="inferred from homology"/>
<reference evidence="9 11" key="1">
    <citation type="submission" date="2013-02" db="EMBL/GenBank/DDBJ databases">
        <title>The Genome Sequence of Enterococcus malodoratus ATCC_43197.</title>
        <authorList>
            <consortium name="The Broad Institute Genome Sequencing Platform"/>
            <consortium name="The Broad Institute Genome Sequencing Center for Infectious Disease"/>
            <person name="Earl A.M."/>
            <person name="Gilmore M.S."/>
            <person name="Lebreton F."/>
            <person name="Walker B."/>
            <person name="Young S.K."/>
            <person name="Zeng Q."/>
            <person name="Gargeya S."/>
            <person name="Fitzgerald M."/>
            <person name="Haas B."/>
            <person name="Abouelleil A."/>
            <person name="Alvarado L."/>
            <person name="Arachchi H.M."/>
            <person name="Berlin A.M."/>
            <person name="Chapman S.B."/>
            <person name="Dewar J."/>
            <person name="Goldberg J."/>
            <person name="Griggs A."/>
            <person name="Gujja S."/>
            <person name="Hansen M."/>
            <person name="Howarth C."/>
            <person name="Imamovic A."/>
            <person name="Larimer J."/>
            <person name="McCowan C."/>
            <person name="Murphy C."/>
            <person name="Neiman D."/>
            <person name="Pearson M."/>
            <person name="Priest M."/>
            <person name="Roberts A."/>
            <person name="Saif S."/>
            <person name="Shea T."/>
            <person name="Sisk P."/>
            <person name="Sykes S."/>
            <person name="Wortman J."/>
            <person name="Nusbaum C."/>
            <person name="Birren B."/>
        </authorList>
    </citation>
    <scope>NUCLEOTIDE SEQUENCE [LARGE SCALE GENOMIC DNA]</scope>
    <source>
        <strain evidence="9 11">ATCC 43197</strain>
    </source>
</reference>
<reference evidence="10 12" key="2">
    <citation type="submission" date="2013-03" db="EMBL/GenBank/DDBJ databases">
        <title>The Genome Sequence of Enterococcus malodoratus ATCC_43197 (PacBio/Illumina hybrid assembly).</title>
        <authorList>
            <consortium name="The Broad Institute Genomics Platform"/>
            <consortium name="The Broad Institute Genome Sequencing Center for Infectious Disease"/>
            <person name="Earl A."/>
            <person name="Russ C."/>
            <person name="Gilmore M."/>
            <person name="Surin D."/>
            <person name="Walker B."/>
            <person name="Young S."/>
            <person name="Zeng Q."/>
            <person name="Gargeya S."/>
            <person name="Fitzgerald M."/>
            <person name="Haas B."/>
            <person name="Abouelleil A."/>
            <person name="Allen A.W."/>
            <person name="Alvarado L."/>
            <person name="Arachchi H.M."/>
            <person name="Berlin A.M."/>
            <person name="Chapman S.B."/>
            <person name="Gainer-Dewar J."/>
            <person name="Goldberg J."/>
            <person name="Griggs A."/>
            <person name="Gujja S."/>
            <person name="Hansen M."/>
            <person name="Howarth C."/>
            <person name="Imamovic A."/>
            <person name="Ireland A."/>
            <person name="Larimer J."/>
            <person name="McCowan C."/>
            <person name="Murphy C."/>
            <person name="Pearson M."/>
            <person name="Poon T.W."/>
            <person name="Priest M."/>
            <person name="Roberts A."/>
            <person name="Saif S."/>
            <person name="Shea T."/>
            <person name="Sisk P."/>
            <person name="Sykes S."/>
            <person name="Wortman J."/>
            <person name="Nusbaum C."/>
            <person name="Birren B."/>
        </authorList>
    </citation>
    <scope>NUCLEOTIDE SEQUENCE [LARGE SCALE GENOMIC DNA]</scope>
    <source>
        <strain evidence="10 12">ATCC 43197</strain>
    </source>
</reference>
<keyword evidence="3 8" id="KW-0645">Protease</keyword>
<evidence type="ECO:0000256" key="5">
    <source>
        <dbReference type="ARBA" id="ARBA00022801"/>
    </source>
</evidence>
<dbReference type="STRING" id="71451.RV07_GL003318"/>
<dbReference type="InterPro" id="IPR006741">
    <property type="entry name" value="AgrB"/>
</dbReference>
<dbReference type="SMART" id="SM00793">
    <property type="entry name" value="AgrB"/>
    <property type="match status" value="1"/>
</dbReference>
<keyword evidence="6 8" id="KW-1133">Transmembrane helix</keyword>
<feature type="transmembrane region" description="Helical" evidence="8">
    <location>
        <begin position="106"/>
        <end position="124"/>
    </location>
</feature>
<evidence type="ECO:0000313" key="9">
    <source>
        <dbReference type="EMBL" id="EOH72857.1"/>
    </source>
</evidence>
<dbReference type="EMBL" id="ASWA01000003">
    <property type="protein sequence ID" value="EOT67405.1"/>
    <property type="molecule type" value="Genomic_DNA"/>
</dbReference>
<dbReference type="GO" id="GO:0009372">
    <property type="term" value="P:quorum sensing"/>
    <property type="evidence" value="ECO:0007669"/>
    <property type="project" value="UniProtKB-UniRule"/>
</dbReference>
<feature type="transmembrane region" description="Helical" evidence="8">
    <location>
        <begin position="168"/>
        <end position="188"/>
    </location>
</feature>
<organism evidence="9 11">
    <name type="scientific">Enterococcus malodoratus ATCC 43197</name>
    <dbReference type="NCBI Taxonomy" id="1158601"/>
    <lineage>
        <taxon>Bacteria</taxon>
        <taxon>Bacillati</taxon>
        <taxon>Bacillota</taxon>
        <taxon>Bacilli</taxon>
        <taxon>Lactobacillales</taxon>
        <taxon>Enterococcaceae</taxon>
        <taxon>Enterococcus</taxon>
    </lineage>
</organism>
<keyword evidence="7 8" id="KW-0472">Membrane</keyword>
<keyword evidence="2 8" id="KW-0673">Quorum sensing</keyword>
<evidence type="ECO:0000256" key="8">
    <source>
        <dbReference type="HAMAP-Rule" id="MF_00784"/>
    </source>
</evidence>
<comment type="subcellular location">
    <subcellularLocation>
        <location evidence="8">Cell membrane</location>
        <topology evidence="8">Multi-pass membrane protein</topology>
    </subcellularLocation>
</comment>
<protein>
    <recommendedName>
        <fullName evidence="8">Putative AgrB-like protein</fullName>
        <ecNumber evidence="8">3.4.-.-</ecNumber>
    </recommendedName>
</protein>
<dbReference type="PATRIC" id="fig|1158601.3.peg.3711"/>